<comment type="caution">
    <text evidence="2">The sequence shown here is derived from an EMBL/GenBank/DDBJ whole genome shotgun (WGS) entry which is preliminary data.</text>
</comment>
<sequence length="282" mass="30750">MLLEITHTTHYRFDGQAHGATQYLRMTPTNSASQRVHDWRLSTPEPTHPWWDGHGNRVDSLTLHGKVREIELVARGLVETFENAGVMGEDGPAALPPDYWLRSGPYTGWGEDLRRLLADILPERPPQRLDVLHQLMRGLIDRIPYRAGMTEVGTTANEAAAIGAGVCQDHAHLFCALARALNIPARYVSGYLLSGPISGPQDVSHAWAEAYVPKIGWVGFDPSNGICPTEHYVRVAVGIDYADGCPVRGVRSGGGREDLSVSVSVAPMASAVTPSYNPAQQQ</sequence>
<evidence type="ECO:0000313" key="3">
    <source>
        <dbReference type="Proteomes" id="UP001597295"/>
    </source>
</evidence>
<accession>A0ABW5DVY4</accession>
<reference evidence="3" key="1">
    <citation type="journal article" date="2019" name="Int. J. Syst. Evol. Microbiol.">
        <title>The Global Catalogue of Microorganisms (GCM) 10K type strain sequencing project: providing services to taxonomists for standard genome sequencing and annotation.</title>
        <authorList>
            <consortium name="The Broad Institute Genomics Platform"/>
            <consortium name="The Broad Institute Genome Sequencing Center for Infectious Disease"/>
            <person name="Wu L."/>
            <person name="Ma J."/>
        </authorList>
    </citation>
    <scope>NUCLEOTIDE SEQUENCE [LARGE SCALE GENOMIC DNA]</scope>
    <source>
        <strain evidence="3">CGMCC 1.19062</strain>
    </source>
</reference>
<name>A0ABW5DVY4_9PROT</name>
<protein>
    <submittedName>
        <fullName evidence="2">Transglutaminase domain-containing protein</fullName>
    </submittedName>
</protein>
<organism evidence="2 3">
    <name type="scientific">Lacibacterium aquatile</name>
    <dbReference type="NCBI Taxonomy" id="1168082"/>
    <lineage>
        <taxon>Bacteria</taxon>
        <taxon>Pseudomonadati</taxon>
        <taxon>Pseudomonadota</taxon>
        <taxon>Alphaproteobacteria</taxon>
        <taxon>Rhodospirillales</taxon>
        <taxon>Rhodospirillaceae</taxon>
    </lineage>
</organism>
<dbReference type="SUPFAM" id="SSF54001">
    <property type="entry name" value="Cysteine proteinases"/>
    <property type="match status" value="1"/>
</dbReference>
<dbReference type="Gene3D" id="3.10.620.30">
    <property type="match status" value="1"/>
</dbReference>
<evidence type="ECO:0000259" key="1">
    <source>
        <dbReference type="SMART" id="SM00460"/>
    </source>
</evidence>
<dbReference type="RefSeq" id="WP_379877765.1">
    <property type="nucleotide sequence ID" value="NZ_JBHUIP010000014.1"/>
</dbReference>
<gene>
    <name evidence="2" type="ORF">ACFSM5_17245</name>
</gene>
<dbReference type="Pfam" id="PF08379">
    <property type="entry name" value="Bact_transglu_N"/>
    <property type="match status" value="1"/>
</dbReference>
<evidence type="ECO:0000313" key="2">
    <source>
        <dbReference type="EMBL" id="MFD2264654.1"/>
    </source>
</evidence>
<dbReference type="InterPro" id="IPR002931">
    <property type="entry name" value="Transglutaminase-like"/>
</dbReference>
<proteinExistence type="predicted"/>
<keyword evidence="3" id="KW-1185">Reference proteome</keyword>
<dbReference type="EMBL" id="JBHUIP010000014">
    <property type="protein sequence ID" value="MFD2264654.1"/>
    <property type="molecule type" value="Genomic_DNA"/>
</dbReference>
<dbReference type="PANTHER" id="PTHR33490:SF6">
    <property type="entry name" value="SLL1049 PROTEIN"/>
    <property type="match status" value="1"/>
</dbReference>
<dbReference type="Pfam" id="PF01841">
    <property type="entry name" value="Transglut_core"/>
    <property type="match status" value="1"/>
</dbReference>
<dbReference type="SMART" id="SM00460">
    <property type="entry name" value="TGc"/>
    <property type="match status" value="1"/>
</dbReference>
<dbReference type="InterPro" id="IPR038765">
    <property type="entry name" value="Papain-like_cys_pep_sf"/>
</dbReference>
<dbReference type="Proteomes" id="UP001597295">
    <property type="component" value="Unassembled WGS sequence"/>
</dbReference>
<feature type="domain" description="Transglutaminase-like" evidence="1">
    <location>
        <begin position="159"/>
        <end position="224"/>
    </location>
</feature>
<dbReference type="InterPro" id="IPR013589">
    <property type="entry name" value="Bac_transglu_N"/>
</dbReference>
<dbReference type="PANTHER" id="PTHR33490">
    <property type="entry name" value="BLR5614 PROTEIN-RELATED"/>
    <property type="match status" value="1"/>
</dbReference>